<dbReference type="NCBIfam" id="TIGR01643">
    <property type="entry name" value="YD_repeat_2x"/>
    <property type="match status" value="8"/>
</dbReference>
<evidence type="ECO:0000256" key="4">
    <source>
        <dbReference type="SAM" id="Phobius"/>
    </source>
</evidence>
<dbReference type="PANTHER" id="PTHR32305">
    <property type="match status" value="1"/>
</dbReference>
<proteinExistence type="inferred from homology"/>
<dbReference type="Proteomes" id="UP000503464">
    <property type="component" value="Chromosome"/>
</dbReference>
<gene>
    <name evidence="8" type="ORF">G9399_26215</name>
</gene>
<name>A0AAE7ELW9_SERFO</name>
<evidence type="ECO:0000259" key="7">
    <source>
        <dbReference type="Pfam" id="PF25023"/>
    </source>
</evidence>
<dbReference type="Gene3D" id="2.180.10.10">
    <property type="entry name" value="RHS repeat-associated core"/>
    <property type="match status" value="3"/>
</dbReference>
<dbReference type="InterPro" id="IPR022385">
    <property type="entry name" value="Rhs_assc_core"/>
</dbReference>
<evidence type="ECO:0000259" key="5">
    <source>
        <dbReference type="Pfam" id="PF03527"/>
    </source>
</evidence>
<dbReference type="Pfam" id="PF25023">
    <property type="entry name" value="TEN_YD-shell"/>
    <property type="match status" value="2"/>
</dbReference>
<keyword evidence="4" id="KW-1133">Transmembrane helix</keyword>
<dbReference type="InterPro" id="IPR045351">
    <property type="entry name" value="DUF6531"/>
</dbReference>
<reference evidence="9" key="1">
    <citation type="submission" date="2020-03" db="EMBL/GenBank/DDBJ databases">
        <title>Genome sequences of seven Enterobacteriaceae strains isolated from Canadian wastewater treatment facilities.</title>
        <authorList>
            <person name="Huang H."/>
            <person name="Chmara J.T."/>
            <person name="Duceppe M.-O."/>
        </authorList>
    </citation>
    <scope>NUCLEOTIDE SEQUENCE [LARGE SCALE GENOMIC DNA]</scope>
    <source>
        <strain evidence="9">Biosolid 3</strain>
    </source>
</reference>
<evidence type="ECO:0000256" key="2">
    <source>
        <dbReference type="ARBA" id="ARBA00022737"/>
    </source>
</evidence>
<sequence length="1677" mass="190396">MTTEYIASIDNALLGFKNKTLITQEYRQIVKEWATASSISGRLGGPTLEMEKTLRLNDSKTVVSENDRSFESSVVTCPKSGEIKVALAYESTLELPIPDVTIEIYEDVSFGFDSKVATQQTDEQGIARFPGLTAGKKYYVKATDPQLEQHNDQMLQAYDGLMLEMYDTLSTQWQTYRPQWQLSPINAGLLTALGAGLYDGMFGLWDDVKLAYDVITDPAKYGQKIYAEAGKYKDLITQLDEQKLKSLLEGSKQMARELLALFNDEAALYLFMRSVELQVRMYPWGALLEPMVKIGGSIISDALVGIVFGALLTLVTAGLGVAFLIYKVGSLLKKLGSALQSVWQGLKTILFATLELVKRFFEKTRQLNLKRQANAKLKQDRKNQLGSSNHTGLVDNSGAVHNSAAKDAAGHPTVNSQCTPGTGCPVSLINGEELLTLDDGQLIGLTPFIFQRQYRTTAVERTSVFGFGWSHSLQHQVEFIGDELHWTDHQTLTTILPLPTQVSPSGLNYVAGAAAYLDEEPDSYCLMAGSMEGWVLHVQRLPGKTTGLITGLSHRQLRLTLHYHDGLPVRLEHPAGAALQFSYQELPQGWRLTQLSLTPESGREEALHPLMTYEYDERGQLSAAINAAGEAERYQYRDDYVFSLRQLAGGAEFYWEWQGEGKQARAVRHWSNLPNFDQRFLWDEQPGAVTLVHQDGSRETWQHDTRFRRLIKKVDPDGATHLNEYGERGELLSETDPLGNRTEYGYNGELQCTWVRTPDGQEIQYRYSRGRVVEKTTWSLDQEDKLRERYRYDTQGNLTEETDALGNTCHYLWSAQGALNEVQYPDGSRERFVRDAFGQVLEHHQRNGLTHYYRYNLLGQLIRHSDSPLDEAGINGTRYTWNAANRLEAIHAPDGTVRHYRYNAYGKVTSERDEKGLTTQYEYHPNSHLVSRVIYPDLSQVEYRYDNPKNFVSDIINQNGEHHRLAYHPNGLVSEEHTVDGRHFLYDYDLNGHLTQRTEYGTSQSEQTALVTRYERDAAGRLIRKVLPDGKEVSYAYDSFNRLRLVDDGHWPLAYGYDEVGRLTEEYQGFASLFYGYDSAGNLTRQRLPDGNLLAYHYQQGQVSRIDLNGRILSEHQYRGERETRRITGEVVSEFDYDAQQRLRHQRATAVVQAEMEGDAPDVTPVMQRRYEYDPAGNLTQILDPHKGNREYRYDKQHRLTEALHHPIAYPEALPQALRWRGISEQFTHDAAGNVLGNDATSRGTQVRGNLLKQKGDVRFEYDEFGNLTREVRSNKPLWVREFRYDCQHRLVEFIEQRQGQKTHFAYTYDAFGRRIQKQDLLAQRPDAITRFFWQGERMVAECADDDNIFTADDPKPAHQATYKSYLYSPGSFVPLAQLLGKGRKSEIYYYLTDHLGTPQELVNGKGQIAWSAAYRAYGNLAVAFVESVPQPLRFQGQYFDAESGLHYNRYRYYSPETARFITPDPIGLAGGLNQTQYVPNPTGWVDPLGLTSVKRGCPPDSDIPAGVKTGEPDIPEAMSSQQRQARINELAEANAKRRVTEFETRYGMHTIEKHGPEIPDAALKQRAIDGTNPTTGRTPIPPRGNPSSQFRSWRVQLHAINDAMTRKARGLPQHTGVDHNRNPIVRGNLEGGGRGYKPNRTDPQNPILNEKMDGYEVKFDKNNPDKPFTAFPTEKK</sequence>
<dbReference type="Pfam" id="PF05593">
    <property type="entry name" value="RHS_repeat"/>
    <property type="match status" value="1"/>
</dbReference>
<dbReference type="Pfam" id="PF20148">
    <property type="entry name" value="DUF6531"/>
    <property type="match status" value="1"/>
</dbReference>
<evidence type="ECO:0000256" key="3">
    <source>
        <dbReference type="SAM" id="MobiDB-lite"/>
    </source>
</evidence>
<feature type="domain" description="Teneurin-like YD-shell" evidence="7">
    <location>
        <begin position="782"/>
        <end position="928"/>
    </location>
</feature>
<dbReference type="Gene3D" id="2.60.40.10">
    <property type="entry name" value="Immunoglobulins"/>
    <property type="match status" value="1"/>
</dbReference>
<feature type="region of interest" description="Disordered" evidence="3">
    <location>
        <begin position="1658"/>
        <end position="1677"/>
    </location>
</feature>
<protein>
    <submittedName>
        <fullName evidence="8">RHS domain-containing protein</fullName>
    </submittedName>
</protein>
<dbReference type="InterPro" id="IPR056823">
    <property type="entry name" value="TEN-like_YD-shell"/>
</dbReference>
<dbReference type="InterPro" id="IPR006530">
    <property type="entry name" value="YD"/>
</dbReference>
<keyword evidence="4" id="KW-0472">Membrane</keyword>
<dbReference type="InterPro" id="IPR013783">
    <property type="entry name" value="Ig-like_fold"/>
</dbReference>
<feature type="domain" description="RHS protein conserved region" evidence="5">
    <location>
        <begin position="1388"/>
        <end position="1422"/>
    </location>
</feature>
<feature type="region of interest" description="Disordered" evidence="3">
    <location>
        <begin position="1571"/>
        <end position="1590"/>
    </location>
</feature>
<organism evidence="8 9">
    <name type="scientific">Serratia fonticola</name>
    <dbReference type="NCBI Taxonomy" id="47917"/>
    <lineage>
        <taxon>Bacteria</taxon>
        <taxon>Pseudomonadati</taxon>
        <taxon>Pseudomonadota</taxon>
        <taxon>Gammaproteobacteria</taxon>
        <taxon>Enterobacterales</taxon>
        <taxon>Yersiniaceae</taxon>
        <taxon>Serratia</taxon>
    </lineage>
</organism>
<comment type="similarity">
    <text evidence="1">Belongs to the RHS family.</text>
</comment>
<dbReference type="EMBL" id="CP054160">
    <property type="protein sequence ID" value="QKJ61134.1"/>
    <property type="molecule type" value="Genomic_DNA"/>
</dbReference>
<dbReference type="InterPro" id="IPR001826">
    <property type="entry name" value="RHS"/>
</dbReference>
<feature type="domain" description="Teneurin-like YD-shell" evidence="7">
    <location>
        <begin position="1133"/>
        <end position="1307"/>
    </location>
</feature>
<evidence type="ECO:0000313" key="8">
    <source>
        <dbReference type="EMBL" id="QKJ61134.1"/>
    </source>
</evidence>
<dbReference type="PANTHER" id="PTHR32305:SF15">
    <property type="entry name" value="PROTEIN RHSA-RELATED"/>
    <property type="match status" value="1"/>
</dbReference>
<keyword evidence="4" id="KW-0812">Transmembrane</keyword>
<feature type="region of interest" description="Disordered" evidence="3">
    <location>
        <begin position="1613"/>
        <end position="1649"/>
    </location>
</feature>
<dbReference type="InterPro" id="IPR050708">
    <property type="entry name" value="T6SS_VgrG/RHS"/>
</dbReference>
<dbReference type="InterPro" id="IPR031325">
    <property type="entry name" value="RHS_repeat"/>
</dbReference>
<dbReference type="NCBIfam" id="TIGR03696">
    <property type="entry name" value="Rhs_assc_core"/>
    <property type="match status" value="1"/>
</dbReference>
<evidence type="ECO:0000259" key="6">
    <source>
        <dbReference type="Pfam" id="PF20148"/>
    </source>
</evidence>
<feature type="domain" description="DUF6531" evidence="6">
    <location>
        <begin position="423"/>
        <end position="490"/>
    </location>
</feature>
<accession>A0AAE7ELW9</accession>
<dbReference type="PRINTS" id="PR00394">
    <property type="entry name" value="RHSPROTEIN"/>
</dbReference>
<feature type="transmembrane region" description="Helical" evidence="4">
    <location>
        <begin position="302"/>
        <end position="326"/>
    </location>
</feature>
<dbReference type="Pfam" id="PF03527">
    <property type="entry name" value="RHS"/>
    <property type="match status" value="1"/>
</dbReference>
<keyword evidence="2" id="KW-0677">Repeat</keyword>
<evidence type="ECO:0000313" key="9">
    <source>
        <dbReference type="Proteomes" id="UP000503464"/>
    </source>
</evidence>
<evidence type="ECO:0000256" key="1">
    <source>
        <dbReference type="ARBA" id="ARBA00009455"/>
    </source>
</evidence>
<dbReference type="RefSeq" id="WP_173410033.1">
    <property type="nucleotide sequence ID" value="NZ_CP054160.3"/>
</dbReference>